<evidence type="ECO:0000256" key="2">
    <source>
        <dbReference type="ARBA" id="ARBA00022630"/>
    </source>
</evidence>
<dbReference type="EMBL" id="KI925462">
    <property type="protein sequence ID" value="ETW77976.1"/>
    <property type="molecule type" value="Genomic_DNA"/>
</dbReference>
<evidence type="ECO:0000256" key="1">
    <source>
        <dbReference type="ARBA" id="ARBA00009183"/>
    </source>
</evidence>
<dbReference type="eggNOG" id="KOG1399">
    <property type="taxonomic scope" value="Eukaryota"/>
</dbReference>
<dbReference type="InterPro" id="IPR050346">
    <property type="entry name" value="FMO-like"/>
</dbReference>
<protein>
    <recommendedName>
        <fullName evidence="8">FAD/NAD(P)-binding domain-containing protein</fullName>
    </recommendedName>
</protein>
<evidence type="ECO:0000256" key="5">
    <source>
        <dbReference type="ARBA" id="ARBA00023002"/>
    </source>
</evidence>
<dbReference type="InterPro" id="IPR000960">
    <property type="entry name" value="Flavin_mOase"/>
</dbReference>
<keyword evidence="2" id="KW-0285">Flavoprotein</keyword>
<dbReference type="InterPro" id="IPR020946">
    <property type="entry name" value="Flavin_mOase-like"/>
</dbReference>
<dbReference type="AlphaFoldDB" id="W4JYN4"/>
<evidence type="ECO:0000256" key="4">
    <source>
        <dbReference type="ARBA" id="ARBA00022857"/>
    </source>
</evidence>
<keyword evidence="4" id="KW-0521">NADP</keyword>
<dbReference type="Proteomes" id="UP000030671">
    <property type="component" value="Unassembled WGS sequence"/>
</dbReference>
<sequence>MAEHPPNPLVGPHAETPTAEKRICIIGAGAGGLATLKVLKETEQAQSGLWKLTAFEERQAIGGVWLPAPPEQNPPLTPLYDVLTTNLPHLIMGYPSFPFPPSTPLFPSAAIVLKYLQDYAAHFDLLRHVRPNTRVEEARWNASEQVWKVTLSTGELSDFDFIVVANGHYRKPRYPNTQGLQKWIASGRAIHSAWFRRASDHAQYKKVLVAGGGPSGLDISTEMRTVSQLVLHSVPSDAFPSDFAPPPNTDSYRKVPKVKEYKDNGDVVFADGTIESNVEFAILGTGYEVSFPFLPQSTLGVPNFPPPLPSHLYNSTYHIFPLAKHLFPLQSDFPAHTIAFPALPQRVAPFPISEDQARAIARVLTEPSALDVAAEAVAIVERARALAKEEGTDDPLQLAKAWSRFGPREPFEYRAELHAFAKPGTEWRAPDWEVEFWDRKDALRAEWKEVVKSGQAGEWVKGVGERGVQEWVDLCRRLLKRRDDREKQQAKL</sequence>
<dbReference type="RefSeq" id="XP_009549985.1">
    <property type="nucleotide sequence ID" value="XM_009551690.1"/>
</dbReference>
<organism evidence="6 7">
    <name type="scientific">Heterobasidion irregulare (strain TC 32-1)</name>
    <dbReference type="NCBI Taxonomy" id="747525"/>
    <lineage>
        <taxon>Eukaryota</taxon>
        <taxon>Fungi</taxon>
        <taxon>Dikarya</taxon>
        <taxon>Basidiomycota</taxon>
        <taxon>Agaricomycotina</taxon>
        <taxon>Agaricomycetes</taxon>
        <taxon>Russulales</taxon>
        <taxon>Bondarzewiaceae</taxon>
        <taxon>Heterobasidion</taxon>
        <taxon>Heterobasidion annosum species complex</taxon>
    </lineage>
</organism>
<name>W4JYN4_HETIT</name>
<dbReference type="PRINTS" id="PR00370">
    <property type="entry name" value="FMOXYGENASE"/>
</dbReference>
<evidence type="ECO:0008006" key="8">
    <source>
        <dbReference type="Google" id="ProtNLM"/>
    </source>
</evidence>
<accession>W4JYN4</accession>
<dbReference type="PANTHER" id="PTHR23023">
    <property type="entry name" value="DIMETHYLANILINE MONOOXYGENASE"/>
    <property type="match status" value="1"/>
</dbReference>
<dbReference type="InterPro" id="IPR036188">
    <property type="entry name" value="FAD/NAD-bd_sf"/>
</dbReference>
<dbReference type="SUPFAM" id="SSF51905">
    <property type="entry name" value="FAD/NAD(P)-binding domain"/>
    <property type="match status" value="1"/>
</dbReference>
<dbReference type="KEGG" id="hir:HETIRDRAFT_460318"/>
<keyword evidence="5" id="KW-0560">Oxidoreductase</keyword>
<evidence type="ECO:0000313" key="6">
    <source>
        <dbReference type="EMBL" id="ETW77976.1"/>
    </source>
</evidence>
<dbReference type="Gene3D" id="3.50.50.60">
    <property type="entry name" value="FAD/NAD(P)-binding domain"/>
    <property type="match status" value="2"/>
</dbReference>
<keyword evidence="3" id="KW-0274">FAD</keyword>
<evidence type="ECO:0000313" key="7">
    <source>
        <dbReference type="Proteomes" id="UP000030671"/>
    </source>
</evidence>
<dbReference type="FunCoup" id="W4JYN4">
    <property type="interactions" value="27"/>
</dbReference>
<dbReference type="Pfam" id="PF00743">
    <property type="entry name" value="FMO-like"/>
    <property type="match status" value="2"/>
</dbReference>
<dbReference type="GO" id="GO:0050661">
    <property type="term" value="F:NADP binding"/>
    <property type="evidence" value="ECO:0007669"/>
    <property type="project" value="InterPro"/>
</dbReference>
<dbReference type="GO" id="GO:0050660">
    <property type="term" value="F:flavin adenine dinucleotide binding"/>
    <property type="evidence" value="ECO:0007669"/>
    <property type="project" value="InterPro"/>
</dbReference>
<gene>
    <name evidence="6" type="ORF">HETIRDRAFT_460318</name>
</gene>
<keyword evidence="7" id="KW-1185">Reference proteome</keyword>
<reference evidence="6 7" key="1">
    <citation type="journal article" date="2012" name="New Phytol.">
        <title>Insight into trade-off between wood decay and parasitism from the genome of a fungal forest pathogen.</title>
        <authorList>
            <person name="Olson A."/>
            <person name="Aerts A."/>
            <person name="Asiegbu F."/>
            <person name="Belbahri L."/>
            <person name="Bouzid O."/>
            <person name="Broberg A."/>
            <person name="Canback B."/>
            <person name="Coutinho P.M."/>
            <person name="Cullen D."/>
            <person name="Dalman K."/>
            <person name="Deflorio G."/>
            <person name="van Diepen L.T."/>
            <person name="Dunand C."/>
            <person name="Duplessis S."/>
            <person name="Durling M."/>
            <person name="Gonthier P."/>
            <person name="Grimwood J."/>
            <person name="Fossdal C.G."/>
            <person name="Hansson D."/>
            <person name="Henrissat B."/>
            <person name="Hietala A."/>
            <person name="Himmelstrand K."/>
            <person name="Hoffmeister D."/>
            <person name="Hogberg N."/>
            <person name="James T.Y."/>
            <person name="Karlsson M."/>
            <person name="Kohler A."/>
            <person name="Kues U."/>
            <person name="Lee Y.H."/>
            <person name="Lin Y.C."/>
            <person name="Lind M."/>
            <person name="Lindquist E."/>
            <person name="Lombard V."/>
            <person name="Lucas S."/>
            <person name="Lunden K."/>
            <person name="Morin E."/>
            <person name="Murat C."/>
            <person name="Park J."/>
            <person name="Raffaello T."/>
            <person name="Rouze P."/>
            <person name="Salamov A."/>
            <person name="Schmutz J."/>
            <person name="Solheim H."/>
            <person name="Stahlberg J."/>
            <person name="Velez H."/>
            <person name="de Vries R.P."/>
            <person name="Wiebenga A."/>
            <person name="Woodward S."/>
            <person name="Yakovlev I."/>
            <person name="Garbelotto M."/>
            <person name="Martin F."/>
            <person name="Grigoriev I.V."/>
            <person name="Stenlid J."/>
        </authorList>
    </citation>
    <scope>NUCLEOTIDE SEQUENCE [LARGE SCALE GENOMIC DNA]</scope>
    <source>
        <strain evidence="6 7">TC 32-1</strain>
    </source>
</reference>
<comment type="similarity">
    <text evidence="1">Belongs to the FMO family.</text>
</comment>
<dbReference type="HOGENOM" id="CLU_006909_5_1_1"/>
<dbReference type="GeneID" id="20677063"/>
<dbReference type="GO" id="GO:0004499">
    <property type="term" value="F:N,N-dimethylaniline monooxygenase activity"/>
    <property type="evidence" value="ECO:0007669"/>
    <property type="project" value="InterPro"/>
</dbReference>
<proteinExistence type="inferred from homology"/>
<evidence type="ECO:0000256" key="3">
    <source>
        <dbReference type="ARBA" id="ARBA00022827"/>
    </source>
</evidence>
<dbReference type="OrthoDB" id="66881at2759"/>
<dbReference type="InParanoid" id="W4JYN4"/>